<protein>
    <submittedName>
        <fullName evidence="2">Uncharacterized protein</fullName>
    </submittedName>
</protein>
<comment type="caution">
    <text evidence="2">The sequence shown here is derived from an EMBL/GenBank/DDBJ whole genome shotgun (WGS) entry which is preliminary data.</text>
</comment>
<reference evidence="2" key="1">
    <citation type="journal article" date="2020" name="Nat. Commun.">
        <title>Large-scale genome sequencing of mycorrhizal fungi provides insights into the early evolution of symbiotic traits.</title>
        <authorList>
            <person name="Miyauchi S."/>
            <person name="Kiss E."/>
            <person name="Kuo A."/>
            <person name="Drula E."/>
            <person name="Kohler A."/>
            <person name="Sanchez-Garcia M."/>
            <person name="Morin E."/>
            <person name="Andreopoulos B."/>
            <person name="Barry K.W."/>
            <person name="Bonito G."/>
            <person name="Buee M."/>
            <person name="Carver A."/>
            <person name="Chen C."/>
            <person name="Cichocki N."/>
            <person name="Clum A."/>
            <person name="Culley D."/>
            <person name="Crous P.W."/>
            <person name="Fauchery L."/>
            <person name="Girlanda M."/>
            <person name="Hayes R.D."/>
            <person name="Keri Z."/>
            <person name="LaButti K."/>
            <person name="Lipzen A."/>
            <person name="Lombard V."/>
            <person name="Magnuson J."/>
            <person name="Maillard F."/>
            <person name="Murat C."/>
            <person name="Nolan M."/>
            <person name="Ohm R.A."/>
            <person name="Pangilinan J."/>
            <person name="Pereira M.F."/>
            <person name="Perotto S."/>
            <person name="Peter M."/>
            <person name="Pfister S."/>
            <person name="Riley R."/>
            <person name="Sitrit Y."/>
            <person name="Stielow J.B."/>
            <person name="Szollosi G."/>
            <person name="Zifcakova L."/>
            <person name="Stursova M."/>
            <person name="Spatafora J.W."/>
            <person name="Tedersoo L."/>
            <person name="Vaario L.M."/>
            <person name="Yamada A."/>
            <person name="Yan M."/>
            <person name="Wang P."/>
            <person name="Xu J."/>
            <person name="Bruns T."/>
            <person name="Baldrian P."/>
            <person name="Vilgalys R."/>
            <person name="Dunand C."/>
            <person name="Henrissat B."/>
            <person name="Grigoriev I.V."/>
            <person name="Hibbett D."/>
            <person name="Nagy L.G."/>
            <person name="Martin F.M."/>
        </authorList>
    </citation>
    <scope>NUCLEOTIDE SEQUENCE</scope>
    <source>
        <strain evidence="2">UP504</strain>
    </source>
</reference>
<feature type="region of interest" description="Disordered" evidence="1">
    <location>
        <begin position="90"/>
        <end position="125"/>
    </location>
</feature>
<accession>A0A9P6ACF3</accession>
<sequence length="203" mass="22759">MHMTSYLNEIQAALGRLWESRLLSRHSTIQEPEELCYSMISEELSDNELGSDHILEKLTSMIPELYLIKVQGQADSGDDREAHYHTNKLTDAQSHVQSKELNDPSLQDWSGTIASTDNRPKYTGNGQPMERVKADLGDHQGLDSIDGQPIIEATGDIESHTQSKRTQVMVRIIEENVGLQPYIGGPTELLGSSSRKRAYWIPV</sequence>
<organism evidence="2 3">
    <name type="scientific">Hydnum rufescens UP504</name>
    <dbReference type="NCBI Taxonomy" id="1448309"/>
    <lineage>
        <taxon>Eukaryota</taxon>
        <taxon>Fungi</taxon>
        <taxon>Dikarya</taxon>
        <taxon>Basidiomycota</taxon>
        <taxon>Agaricomycotina</taxon>
        <taxon>Agaricomycetes</taxon>
        <taxon>Cantharellales</taxon>
        <taxon>Hydnaceae</taxon>
        <taxon>Hydnum</taxon>
    </lineage>
</organism>
<name>A0A9P6ACF3_9AGAM</name>
<proteinExistence type="predicted"/>
<keyword evidence="3" id="KW-1185">Reference proteome</keyword>
<evidence type="ECO:0000256" key="1">
    <source>
        <dbReference type="SAM" id="MobiDB-lite"/>
    </source>
</evidence>
<gene>
    <name evidence="2" type="ORF">BS47DRAFT_1369566</name>
</gene>
<evidence type="ECO:0000313" key="3">
    <source>
        <dbReference type="Proteomes" id="UP000886523"/>
    </source>
</evidence>
<evidence type="ECO:0000313" key="2">
    <source>
        <dbReference type="EMBL" id="KAF9503390.1"/>
    </source>
</evidence>
<dbReference type="AlphaFoldDB" id="A0A9P6ACF3"/>
<dbReference type="Proteomes" id="UP000886523">
    <property type="component" value="Unassembled WGS sequence"/>
</dbReference>
<feature type="compositionally biased region" description="Polar residues" evidence="1">
    <location>
        <begin position="104"/>
        <end position="117"/>
    </location>
</feature>
<dbReference type="EMBL" id="MU129367">
    <property type="protein sequence ID" value="KAF9503390.1"/>
    <property type="molecule type" value="Genomic_DNA"/>
</dbReference>